<dbReference type="PANTHER" id="PTHR46929:SF3">
    <property type="entry name" value="MYB_SANT-LIKE DOMAIN-CONTAINING PROTEIN"/>
    <property type="match status" value="1"/>
</dbReference>
<dbReference type="Pfam" id="PF12776">
    <property type="entry name" value="Myb_DNA-bind_3"/>
    <property type="match status" value="1"/>
</dbReference>
<feature type="compositionally biased region" description="Acidic residues" evidence="1">
    <location>
        <begin position="61"/>
        <end position="72"/>
    </location>
</feature>
<name>A0A2N5TIH5_9BASI</name>
<dbReference type="EMBL" id="PGCJ01000631">
    <property type="protein sequence ID" value="PLW25286.1"/>
    <property type="molecule type" value="Genomic_DNA"/>
</dbReference>
<sequence>MSQQSTNQSHHPPGRRGRSGRGRPRGSRTAPPIYHTGNRAATLRLLEQRALEQQASQETSEQQDDEDIDPEDQTFVVPTASQRGTRKKLLWTGPMEMMMLDLYVAEVEKGKRSDNGFQSTSHRHVAQELWKHFPETEYLLNANKVKSKLNQSFKRDYNTFVACKDASGFGWDKTSCEVTAADDVWERYVAVHASARKFWGVPFPEFRQLDKIFGTSLATGEAAQSLSQQLLLPSQTTNPKTPGEGNVVLGDQPGQKTPSPTNYLTRSHSGPRKESAASAINGLVDYLKTKHEYMIQQTQQRESSSVNTSSGLTIVQKAVALYYEAHMEDTSQNEALDLFEVLQDESNAQMFTSIRDKQLRHGWLVRKIDSKNGN</sequence>
<dbReference type="OrthoDB" id="686198at2759"/>
<organism evidence="3 4">
    <name type="scientific">Puccinia coronata f. sp. avenae</name>
    <dbReference type="NCBI Taxonomy" id="200324"/>
    <lineage>
        <taxon>Eukaryota</taxon>
        <taxon>Fungi</taxon>
        <taxon>Dikarya</taxon>
        <taxon>Basidiomycota</taxon>
        <taxon>Pucciniomycotina</taxon>
        <taxon>Pucciniomycetes</taxon>
        <taxon>Pucciniales</taxon>
        <taxon>Pucciniaceae</taxon>
        <taxon>Puccinia</taxon>
    </lineage>
</organism>
<dbReference type="STRING" id="200324.A0A2N5TIH5"/>
<feature type="compositionally biased region" description="Polar residues" evidence="1">
    <location>
        <begin position="1"/>
        <end position="10"/>
    </location>
</feature>
<feature type="domain" description="Myb/SANT-like" evidence="2">
    <location>
        <begin position="91"/>
        <end position="188"/>
    </location>
</feature>
<feature type="region of interest" description="Disordered" evidence="1">
    <location>
        <begin position="1"/>
        <end position="80"/>
    </location>
</feature>
<reference evidence="3 4" key="1">
    <citation type="submission" date="2017-11" db="EMBL/GenBank/DDBJ databases">
        <title>De novo assembly and phasing of dikaryotic genomes from two isolates of Puccinia coronata f. sp. avenae, the causal agent of oat crown rust.</title>
        <authorList>
            <person name="Miller M.E."/>
            <person name="Zhang Y."/>
            <person name="Omidvar V."/>
            <person name="Sperschneider J."/>
            <person name="Schwessinger B."/>
            <person name="Raley C."/>
            <person name="Palmer J.M."/>
            <person name="Garnica D."/>
            <person name="Upadhyaya N."/>
            <person name="Rathjen J."/>
            <person name="Taylor J.M."/>
            <person name="Park R.F."/>
            <person name="Dodds P.N."/>
            <person name="Hirsch C.D."/>
            <person name="Kianian S.F."/>
            <person name="Figueroa M."/>
        </authorList>
    </citation>
    <scope>NUCLEOTIDE SEQUENCE [LARGE SCALE GENOMIC DNA]</scope>
    <source>
        <strain evidence="3">12NC29</strain>
    </source>
</reference>
<dbReference type="InterPro" id="IPR024752">
    <property type="entry name" value="Myb/SANT-like_dom"/>
</dbReference>
<accession>A0A2N5TIH5</accession>
<protein>
    <recommendedName>
        <fullName evidence="2">Myb/SANT-like domain-containing protein</fullName>
    </recommendedName>
</protein>
<gene>
    <name evidence="3" type="ORF">PCANC_27295</name>
</gene>
<dbReference type="Proteomes" id="UP000235388">
    <property type="component" value="Unassembled WGS sequence"/>
</dbReference>
<keyword evidence="4" id="KW-1185">Reference proteome</keyword>
<proteinExistence type="predicted"/>
<feature type="compositionally biased region" description="Basic residues" evidence="1">
    <location>
        <begin position="12"/>
        <end position="26"/>
    </location>
</feature>
<feature type="compositionally biased region" description="Low complexity" evidence="1">
    <location>
        <begin position="51"/>
        <end position="60"/>
    </location>
</feature>
<dbReference type="AlphaFoldDB" id="A0A2N5TIH5"/>
<feature type="compositionally biased region" description="Polar residues" evidence="1">
    <location>
        <begin position="254"/>
        <end position="268"/>
    </location>
</feature>
<evidence type="ECO:0000256" key="1">
    <source>
        <dbReference type="SAM" id="MobiDB-lite"/>
    </source>
</evidence>
<feature type="region of interest" description="Disordered" evidence="1">
    <location>
        <begin position="233"/>
        <end position="276"/>
    </location>
</feature>
<evidence type="ECO:0000259" key="2">
    <source>
        <dbReference type="Pfam" id="PF12776"/>
    </source>
</evidence>
<dbReference type="PANTHER" id="PTHR46929">
    <property type="entry name" value="EXPRESSED PROTEIN"/>
    <property type="match status" value="1"/>
</dbReference>
<evidence type="ECO:0000313" key="3">
    <source>
        <dbReference type="EMBL" id="PLW25286.1"/>
    </source>
</evidence>
<evidence type="ECO:0000313" key="4">
    <source>
        <dbReference type="Proteomes" id="UP000235388"/>
    </source>
</evidence>
<comment type="caution">
    <text evidence="3">The sequence shown here is derived from an EMBL/GenBank/DDBJ whole genome shotgun (WGS) entry which is preliminary data.</text>
</comment>